<keyword evidence="11 26" id="KW-0408">Iron</keyword>
<evidence type="ECO:0000256" key="6">
    <source>
        <dbReference type="ARBA" id="ARBA00022617"/>
    </source>
</evidence>
<evidence type="ECO:0000256" key="21">
    <source>
        <dbReference type="ARBA" id="ARBA00042513"/>
    </source>
</evidence>
<evidence type="ECO:0000256" key="20">
    <source>
        <dbReference type="ARBA" id="ARBA00042370"/>
    </source>
</evidence>
<evidence type="ECO:0000256" key="16">
    <source>
        <dbReference type="ARBA" id="ARBA00023166"/>
    </source>
</evidence>
<dbReference type="GO" id="GO:0016020">
    <property type="term" value="C:membrane"/>
    <property type="evidence" value="ECO:0007669"/>
    <property type="project" value="UniProtKB-SubCell"/>
</dbReference>
<dbReference type="PRINTS" id="PR00385">
    <property type="entry name" value="P450"/>
</dbReference>
<feature type="binding site" description="axial binding residue" evidence="26">
    <location>
        <position position="431"/>
    </location>
    <ligand>
        <name>heme</name>
        <dbReference type="ChEBI" id="CHEBI:30413"/>
    </ligand>
    <ligandPart>
        <name>Fe</name>
        <dbReference type="ChEBI" id="CHEBI:18248"/>
    </ligandPart>
</feature>
<dbReference type="SUPFAM" id="SSF48264">
    <property type="entry name" value="Cytochrome P450"/>
    <property type="match status" value="1"/>
</dbReference>
<keyword evidence="5" id="KW-0489">Methyltransferase</keyword>
<evidence type="ECO:0000256" key="4">
    <source>
        <dbReference type="ARBA" id="ARBA00022516"/>
    </source>
</evidence>
<name>A0AAQ3WVR8_PASNO</name>
<dbReference type="InterPro" id="IPR002403">
    <property type="entry name" value="Cyt_P450_E_grp-IV"/>
</dbReference>
<evidence type="ECO:0000256" key="3">
    <source>
        <dbReference type="ARBA" id="ARBA00010617"/>
    </source>
</evidence>
<evidence type="ECO:0000256" key="13">
    <source>
        <dbReference type="ARBA" id="ARBA00023033"/>
    </source>
</evidence>
<comment type="catalytic activity">
    <reaction evidence="23">
        <text>a 14alpha-methyl steroid + 3 reduced [NADPH--hemoprotein reductase] + 3 O2 = a Delta(14) steroid + formate + 3 oxidized [NADPH--hemoprotein reductase] + 4 H2O + 4 H(+)</text>
        <dbReference type="Rhea" id="RHEA:54028"/>
        <dbReference type="Rhea" id="RHEA-COMP:11964"/>
        <dbReference type="Rhea" id="RHEA-COMP:11965"/>
        <dbReference type="ChEBI" id="CHEBI:15377"/>
        <dbReference type="ChEBI" id="CHEBI:15378"/>
        <dbReference type="ChEBI" id="CHEBI:15379"/>
        <dbReference type="ChEBI" id="CHEBI:15740"/>
        <dbReference type="ChEBI" id="CHEBI:57618"/>
        <dbReference type="ChEBI" id="CHEBI:58210"/>
        <dbReference type="ChEBI" id="CHEBI:138029"/>
        <dbReference type="ChEBI" id="CHEBI:138031"/>
        <dbReference type="EC" id="1.14.14.154"/>
    </reaction>
</comment>
<dbReference type="PROSITE" id="PS00086">
    <property type="entry name" value="CYTOCHROME_P450"/>
    <property type="match status" value="1"/>
</dbReference>
<keyword evidence="12" id="KW-0756">Sterol biosynthesis</keyword>
<accession>A0AAQ3WVR8</accession>
<comment type="cofactor">
    <cofactor evidence="1 26">
        <name>heme</name>
        <dbReference type="ChEBI" id="CHEBI:30413"/>
    </cofactor>
</comment>
<dbReference type="PANTHER" id="PTHR24304:SF2">
    <property type="entry name" value="24-HYDROXYCHOLESTEROL 7-ALPHA-HYDROXYLASE"/>
    <property type="match status" value="1"/>
</dbReference>
<sequence length="492" mass="55435">MDMMNGAAVWVALAVVFVAAVITKIARANPPSSSKLPPPPVVGTSTIGLVRAVLTKGIRGMLEEQYTKLGSVFTIHFLGMKTTFLIGPEASAHFYQGLEPNVSNANFQFTVPMFGKSVMMGVDAATRAEQHRFYVDALKSSNLKRHVGPMQQEVEKFFARWGEQGTVDLKKELKQLFVLISARCLLGQEVRDTMFEEVSSTFRELVDNGFHFSCVMFPYAPTPWTRARDRAHVKLYKIFSDIIKARRSSNRVVDDVLQNIMDSKYKNGRPTTEEEVTGLVLTVLLAAHHTSSNSTTWTAACLLNHPRWMEAVIQEQQQIIHKYGDSLDFDALLEMGVLQRCIKEALRVHPPISMLFRTVNKSLAVRTKEGSEYEIPSGYTLASPLVMNSYLPHIYKDADVYDPDRFGPERMEDKAGGKFSYISFSGGRHACAGEAYAYLQAKVMWSHLLRNFDMKLVSPYPKTNWRDITMEPIGPVTVSYKRRQLPKAVMEN</sequence>
<evidence type="ECO:0000256" key="12">
    <source>
        <dbReference type="ARBA" id="ARBA00023011"/>
    </source>
</evidence>
<evidence type="ECO:0000256" key="27">
    <source>
        <dbReference type="RuleBase" id="RU000461"/>
    </source>
</evidence>
<dbReference type="InterPro" id="IPR036396">
    <property type="entry name" value="Cyt_P450_sf"/>
</dbReference>
<dbReference type="EC" id="1.14.14.154" evidence="19"/>
<evidence type="ECO:0000256" key="23">
    <source>
        <dbReference type="ARBA" id="ARBA00051013"/>
    </source>
</evidence>
<dbReference type="GO" id="GO:0008398">
    <property type="term" value="F:sterol 14-demethylase activity"/>
    <property type="evidence" value="ECO:0007669"/>
    <property type="project" value="UniProtKB-EC"/>
</dbReference>
<dbReference type="InterPro" id="IPR050529">
    <property type="entry name" value="CYP450_sterol_14alpha_dmase"/>
</dbReference>
<protein>
    <recommendedName>
        <fullName evidence="25">Obtusifoliol 14-alpha demethylase</fullName>
        <ecNumber evidence="19">1.14.14.154</ecNumber>
    </recommendedName>
    <alternativeName>
        <fullName evidence="20">CYPLI</fullName>
    </alternativeName>
    <alternativeName>
        <fullName evidence="22">Cytochrome P450 51</fullName>
    </alternativeName>
    <alternativeName>
        <fullName evidence="21">Cytochrome P450-LIA1</fullName>
    </alternativeName>
</protein>
<dbReference type="Pfam" id="PF00067">
    <property type="entry name" value="p450"/>
    <property type="match status" value="1"/>
</dbReference>
<dbReference type="Proteomes" id="UP001341281">
    <property type="component" value="Chromosome 05"/>
</dbReference>
<keyword evidence="13 27" id="KW-0503">Monooxygenase</keyword>
<evidence type="ECO:0000256" key="8">
    <source>
        <dbReference type="ARBA" id="ARBA00022723"/>
    </source>
</evidence>
<evidence type="ECO:0000256" key="15">
    <source>
        <dbReference type="ARBA" id="ARBA00023136"/>
    </source>
</evidence>
<dbReference type="EMBL" id="CP144749">
    <property type="protein sequence ID" value="WVZ74931.1"/>
    <property type="molecule type" value="Genomic_DNA"/>
</dbReference>
<evidence type="ECO:0000256" key="11">
    <source>
        <dbReference type="ARBA" id="ARBA00023004"/>
    </source>
</evidence>
<dbReference type="Gene3D" id="1.10.630.10">
    <property type="entry name" value="Cytochrome P450"/>
    <property type="match status" value="1"/>
</dbReference>
<evidence type="ECO:0000256" key="7">
    <source>
        <dbReference type="ARBA" id="ARBA00022679"/>
    </source>
</evidence>
<dbReference type="GO" id="GO:0016126">
    <property type="term" value="P:sterol biosynthetic process"/>
    <property type="evidence" value="ECO:0007669"/>
    <property type="project" value="UniProtKB-KW"/>
</dbReference>
<evidence type="ECO:0000256" key="18">
    <source>
        <dbReference type="ARBA" id="ARBA00037887"/>
    </source>
</evidence>
<comment type="pathway">
    <text evidence="18">Steroid biosynthesis; zymosterol biosynthesis; zymosterol from lanosterol: step 1/6.</text>
</comment>
<evidence type="ECO:0000256" key="1">
    <source>
        <dbReference type="ARBA" id="ARBA00001971"/>
    </source>
</evidence>
<dbReference type="PRINTS" id="PR00465">
    <property type="entry name" value="EP450IV"/>
</dbReference>
<keyword evidence="6 26" id="KW-0349">Heme</keyword>
<evidence type="ECO:0000256" key="24">
    <source>
        <dbReference type="ARBA" id="ARBA00058467"/>
    </source>
</evidence>
<keyword evidence="9" id="KW-0752">Steroid biosynthesis</keyword>
<evidence type="ECO:0000313" key="30">
    <source>
        <dbReference type="Proteomes" id="UP001341281"/>
    </source>
</evidence>
<reference evidence="29 30" key="1">
    <citation type="submission" date="2024-02" db="EMBL/GenBank/DDBJ databases">
        <title>High-quality chromosome-scale genome assembly of Pensacola bahiagrass (Paspalum notatum Flugge var. saurae).</title>
        <authorList>
            <person name="Vega J.M."/>
            <person name="Podio M."/>
            <person name="Orjuela J."/>
            <person name="Siena L.A."/>
            <person name="Pessino S.C."/>
            <person name="Combes M.C."/>
            <person name="Mariac C."/>
            <person name="Albertini E."/>
            <person name="Pupilli F."/>
            <person name="Ortiz J.P.A."/>
            <person name="Leblanc O."/>
        </authorList>
    </citation>
    <scope>NUCLEOTIDE SEQUENCE [LARGE SCALE GENOMIC DNA]</scope>
    <source>
        <strain evidence="29">R1</strain>
        <tissue evidence="29">Leaf</tissue>
    </source>
</reference>
<gene>
    <name evidence="29" type="ORF">U9M48_023045</name>
</gene>
<dbReference type="AlphaFoldDB" id="A0AAQ3WVR8"/>
<evidence type="ECO:0000256" key="17">
    <source>
        <dbReference type="ARBA" id="ARBA00023221"/>
    </source>
</evidence>
<evidence type="ECO:0000256" key="2">
    <source>
        <dbReference type="ARBA" id="ARBA00004167"/>
    </source>
</evidence>
<comment type="subcellular location">
    <subcellularLocation>
        <location evidence="2">Membrane</location>
        <topology evidence="2">Single-pass membrane protein</topology>
    </subcellularLocation>
</comment>
<evidence type="ECO:0000256" key="22">
    <source>
        <dbReference type="ARBA" id="ARBA00042983"/>
    </source>
</evidence>
<feature type="signal peptide" evidence="28">
    <location>
        <begin position="1"/>
        <end position="28"/>
    </location>
</feature>
<dbReference type="InterPro" id="IPR017972">
    <property type="entry name" value="Cyt_P450_CS"/>
</dbReference>
<evidence type="ECO:0000313" key="29">
    <source>
        <dbReference type="EMBL" id="WVZ74931.1"/>
    </source>
</evidence>
<keyword evidence="14" id="KW-0443">Lipid metabolism</keyword>
<dbReference type="CDD" id="cd11042">
    <property type="entry name" value="CYP51-like"/>
    <property type="match status" value="1"/>
</dbReference>
<keyword evidence="8 26" id="KW-0479">Metal-binding</keyword>
<evidence type="ECO:0000256" key="25">
    <source>
        <dbReference type="ARBA" id="ARBA00072797"/>
    </source>
</evidence>
<dbReference type="GO" id="GO:0020037">
    <property type="term" value="F:heme binding"/>
    <property type="evidence" value="ECO:0007669"/>
    <property type="project" value="InterPro"/>
</dbReference>
<evidence type="ECO:0000256" key="19">
    <source>
        <dbReference type="ARBA" id="ARBA00038974"/>
    </source>
</evidence>
<evidence type="ECO:0000256" key="9">
    <source>
        <dbReference type="ARBA" id="ARBA00022955"/>
    </source>
</evidence>
<comment type="function">
    <text evidence="24">Catalyzes the 14-alpha demethylation of obtusifoliol to 4 alpha-methyl-5 alpha-ergosta-8,14,24(28)-trien-3 beta-ol.</text>
</comment>
<dbReference type="GO" id="GO:0008168">
    <property type="term" value="F:methyltransferase activity"/>
    <property type="evidence" value="ECO:0007669"/>
    <property type="project" value="UniProtKB-KW"/>
</dbReference>
<dbReference type="GO" id="GO:0032259">
    <property type="term" value="P:methylation"/>
    <property type="evidence" value="ECO:0007669"/>
    <property type="project" value="UniProtKB-KW"/>
</dbReference>
<feature type="chain" id="PRO_5042834692" description="Obtusifoliol 14-alpha demethylase" evidence="28">
    <location>
        <begin position="29"/>
        <end position="492"/>
    </location>
</feature>
<keyword evidence="10 27" id="KW-0560">Oxidoreductase</keyword>
<organism evidence="29 30">
    <name type="scientific">Paspalum notatum var. saurae</name>
    <dbReference type="NCBI Taxonomy" id="547442"/>
    <lineage>
        <taxon>Eukaryota</taxon>
        <taxon>Viridiplantae</taxon>
        <taxon>Streptophyta</taxon>
        <taxon>Embryophyta</taxon>
        <taxon>Tracheophyta</taxon>
        <taxon>Spermatophyta</taxon>
        <taxon>Magnoliopsida</taxon>
        <taxon>Liliopsida</taxon>
        <taxon>Poales</taxon>
        <taxon>Poaceae</taxon>
        <taxon>PACMAD clade</taxon>
        <taxon>Panicoideae</taxon>
        <taxon>Andropogonodae</taxon>
        <taxon>Paspaleae</taxon>
        <taxon>Paspalinae</taxon>
        <taxon>Paspalum</taxon>
    </lineage>
</organism>
<comment type="similarity">
    <text evidence="3 27">Belongs to the cytochrome P450 family.</text>
</comment>
<evidence type="ECO:0000256" key="26">
    <source>
        <dbReference type="PIRSR" id="PIRSR602403-1"/>
    </source>
</evidence>
<keyword evidence="4" id="KW-0444">Lipid biosynthesis</keyword>
<evidence type="ECO:0000256" key="28">
    <source>
        <dbReference type="SAM" id="SignalP"/>
    </source>
</evidence>
<evidence type="ECO:0000256" key="14">
    <source>
        <dbReference type="ARBA" id="ARBA00023098"/>
    </source>
</evidence>
<keyword evidence="16" id="KW-1207">Sterol metabolism</keyword>
<evidence type="ECO:0000256" key="10">
    <source>
        <dbReference type="ARBA" id="ARBA00023002"/>
    </source>
</evidence>
<dbReference type="PANTHER" id="PTHR24304">
    <property type="entry name" value="CYTOCHROME P450 FAMILY 7"/>
    <property type="match status" value="1"/>
</dbReference>
<evidence type="ECO:0000256" key="5">
    <source>
        <dbReference type="ARBA" id="ARBA00022603"/>
    </source>
</evidence>
<keyword evidence="30" id="KW-1185">Reference proteome</keyword>
<keyword evidence="7" id="KW-0808">Transferase</keyword>
<keyword evidence="28" id="KW-0732">Signal</keyword>
<keyword evidence="15" id="KW-0472">Membrane</keyword>
<dbReference type="GO" id="GO:0005506">
    <property type="term" value="F:iron ion binding"/>
    <property type="evidence" value="ECO:0007669"/>
    <property type="project" value="InterPro"/>
</dbReference>
<proteinExistence type="inferred from homology"/>
<keyword evidence="17" id="KW-0753">Steroid metabolism</keyword>
<dbReference type="InterPro" id="IPR001128">
    <property type="entry name" value="Cyt_P450"/>
</dbReference>
<dbReference type="FunFam" id="1.10.630.10:FF:000028">
    <property type="entry name" value="Cytochrome p450 51g1"/>
    <property type="match status" value="1"/>
</dbReference>